<keyword evidence="3 10" id="KW-1134">Transmembrane beta strand</keyword>
<evidence type="ECO:0000256" key="4">
    <source>
        <dbReference type="ARBA" id="ARBA00022692"/>
    </source>
</evidence>
<keyword evidence="6 10" id="KW-0406">Ion transport</keyword>
<keyword evidence="8 10" id="KW-0472">Membrane</keyword>
<keyword evidence="12" id="KW-1185">Reference proteome</keyword>
<evidence type="ECO:0000256" key="10">
    <source>
        <dbReference type="RuleBase" id="RU364005"/>
    </source>
</evidence>
<evidence type="ECO:0000256" key="9">
    <source>
        <dbReference type="ARBA" id="ARBA00023237"/>
    </source>
</evidence>
<evidence type="ECO:0000313" key="12">
    <source>
        <dbReference type="Proteomes" id="UP001595796"/>
    </source>
</evidence>
<dbReference type="Proteomes" id="UP001595796">
    <property type="component" value="Unassembled WGS sequence"/>
</dbReference>
<evidence type="ECO:0000256" key="5">
    <source>
        <dbReference type="ARBA" id="ARBA00022729"/>
    </source>
</evidence>
<evidence type="ECO:0000256" key="3">
    <source>
        <dbReference type="ARBA" id="ARBA00022452"/>
    </source>
</evidence>
<protein>
    <recommendedName>
        <fullName evidence="10">Porin</fullName>
    </recommendedName>
</protein>
<dbReference type="SUPFAM" id="SSF56935">
    <property type="entry name" value="Porins"/>
    <property type="match status" value="1"/>
</dbReference>
<comment type="subcellular location">
    <subcellularLocation>
        <location evidence="10">Cell outer membrane</location>
        <topology evidence="10">Multi-pass membrane protein</topology>
    </subcellularLocation>
</comment>
<evidence type="ECO:0000256" key="8">
    <source>
        <dbReference type="ARBA" id="ARBA00023136"/>
    </source>
</evidence>
<keyword evidence="2 10" id="KW-0813">Transport</keyword>
<dbReference type="RefSeq" id="WP_114956500.1">
    <property type="nucleotide sequence ID" value="NZ_JBHSJF010000006.1"/>
</dbReference>
<gene>
    <name evidence="11" type="ORF">ACFPFW_07920</name>
</gene>
<dbReference type="InterPro" id="IPR003684">
    <property type="entry name" value="Porin_alphabac"/>
</dbReference>
<feature type="signal peptide" evidence="10">
    <location>
        <begin position="1"/>
        <end position="23"/>
    </location>
</feature>
<keyword evidence="5 10" id="KW-0732">Signal</keyword>
<sequence length="421" mass="45584">MKTVKSLLLGSAAAFVAFTGAQAADLPMAEPVEYVRICDTYGKGFFYIPGTDTCLKVGGFVRFDQRYDFGDRDSFSPFDEDEFAGDEASERYSNRARLSIKLDARSETEWGTLRSFLEFRSDADSDEFQNGGDGNDFVESAYIQFAGFTVGRTSSFYDFVQTATVADFFSDNQVNTVAYTWSFGDGFSATVGIENAASRFLGPVTLIDFSPLGDGIEGTDNTRDAPAGIAALRVEQAWGSAQLSAAVKDNAGDDNIVTTDEADIGWAVQAGVAINLPTAVEGSYVWAQGTYAEGAADYGYLGTFLQTLTPRADFDLDGESTEQWAVGGGVNFQATETVALYGSAAYIDYDGKDGLEGSFEAIQAAVGILWKPVENLNIFLEGEYITVDHTDFTGLDVAGVAFPTDFEEDDLRIQSRIQRNF</sequence>
<organism evidence="11 12">
    <name type="scientific">Flaviflagellibacter deserti</name>
    <dbReference type="NCBI Taxonomy" id="2267266"/>
    <lineage>
        <taxon>Bacteria</taxon>
        <taxon>Pseudomonadati</taxon>
        <taxon>Pseudomonadota</taxon>
        <taxon>Alphaproteobacteria</taxon>
        <taxon>Hyphomicrobiales</taxon>
        <taxon>Flaviflagellibacter</taxon>
    </lineage>
</organism>
<keyword evidence="9 10" id="KW-0998">Cell outer membrane</keyword>
<comment type="caution">
    <text evidence="11">The sequence shown here is derived from an EMBL/GenBank/DDBJ whole genome shotgun (WGS) entry which is preliminary data.</text>
</comment>
<proteinExistence type="inferred from homology"/>
<reference evidence="12" key="1">
    <citation type="journal article" date="2019" name="Int. J. Syst. Evol. Microbiol.">
        <title>The Global Catalogue of Microorganisms (GCM) 10K type strain sequencing project: providing services to taxonomists for standard genome sequencing and annotation.</title>
        <authorList>
            <consortium name="The Broad Institute Genomics Platform"/>
            <consortium name="The Broad Institute Genome Sequencing Center for Infectious Disease"/>
            <person name="Wu L."/>
            <person name="Ma J."/>
        </authorList>
    </citation>
    <scope>NUCLEOTIDE SEQUENCE [LARGE SCALE GENOMIC DNA]</scope>
    <source>
        <strain evidence="12">CGMCC 1.16444</strain>
    </source>
</reference>
<dbReference type="EMBL" id="JBHSJF010000006">
    <property type="protein sequence ID" value="MFC5067943.1"/>
    <property type="molecule type" value="Genomic_DNA"/>
</dbReference>
<name>A0ABV9YYM9_9HYPH</name>
<evidence type="ECO:0000256" key="6">
    <source>
        <dbReference type="ARBA" id="ARBA00023065"/>
    </source>
</evidence>
<evidence type="ECO:0000313" key="11">
    <source>
        <dbReference type="EMBL" id="MFC5067943.1"/>
    </source>
</evidence>
<feature type="chain" id="PRO_5044989764" description="Porin" evidence="10">
    <location>
        <begin position="24"/>
        <end position="421"/>
    </location>
</feature>
<accession>A0ABV9YYM9</accession>
<comment type="similarity">
    <text evidence="1 10">Belongs to the alphaproteobacteria porin family.</text>
</comment>
<evidence type="ECO:0000256" key="2">
    <source>
        <dbReference type="ARBA" id="ARBA00022448"/>
    </source>
</evidence>
<comment type="domain">
    <text evidence="10">Consists of 16-stranded beta-barrel sheets, with large surface-exposed loops, that form a transmembrane pore at the center of each barrel. The pore is partially ocluded by a peptide loop that folds into the pore lumen.</text>
</comment>
<evidence type="ECO:0000256" key="1">
    <source>
        <dbReference type="ARBA" id="ARBA00009521"/>
    </source>
</evidence>
<evidence type="ECO:0000256" key="7">
    <source>
        <dbReference type="ARBA" id="ARBA00023114"/>
    </source>
</evidence>
<keyword evidence="7 10" id="KW-0626">Porin</keyword>
<comment type="function">
    <text evidence="10">Forms passive diffusion pores that allow small molecular weight hydrophilic materials across the outer membrane.</text>
</comment>
<dbReference type="Pfam" id="PF02530">
    <property type="entry name" value="Porin_2"/>
    <property type="match status" value="1"/>
</dbReference>
<keyword evidence="4 10" id="KW-0812">Transmembrane</keyword>